<dbReference type="Proteomes" id="UP000294613">
    <property type="component" value="Unassembled WGS sequence"/>
</dbReference>
<proteinExistence type="predicted"/>
<evidence type="ECO:0000313" key="1">
    <source>
        <dbReference type="EMBL" id="GBU06102.1"/>
    </source>
</evidence>
<accession>A0A4R3J4Q4</accession>
<organism evidence="2 3">
    <name type="scientific">Faecalimonas umbilicata</name>
    <dbReference type="NCBI Taxonomy" id="1912855"/>
    <lineage>
        <taxon>Bacteria</taxon>
        <taxon>Bacillati</taxon>
        <taxon>Bacillota</taxon>
        <taxon>Clostridia</taxon>
        <taxon>Lachnospirales</taxon>
        <taxon>Lachnospiraceae</taxon>
        <taxon>Faecalimonas</taxon>
    </lineage>
</organism>
<evidence type="ECO:0000313" key="2">
    <source>
        <dbReference type="EMBL" id="TCS59783.1"/>
    </source>
</evidence>
<comment type="caution">
    <text evidence="2">The sequence shown here is derived from an EMBL/GenBank/DDBJ whole genome shotgun (WGS) entry which is preliminary data.</text>
</comment>
<reference evidence="1 4" key="1">
    <citation type="journal article" date="2018" name="Int. J. Syst. Evol. Microbiol.">
        <title>Draft Genome Sequence of Faecalimonas umbilicata JCM 30896T, an Acetate-Producing Bacterium Isolated from Human Feces.</title>
        <authorList>
            <person name="Sakamoto M."/>
            <person name="Ikeyama N."/>
            <person name="Yuki M."/>
            <person name="Ohkuma M."/>
        </authorList>
    </citation>
    <scope>NUCLEOTIDE SEQUENCE [LARGE SCALE GENOMIC DNA]</scope>
    <source>
        <strain evidence="1 4">EGH7</strain>
    </source>
</reference>
<protein>
    <submittedName>
        <fullName evidence="2">Uncharacterized protein</fullName>
    </submittedName>
</protein>
<name>A0A4R3J4Q4_9FIRM</name>
<reference evidence="2 3" key="2">
    <citation type="submission" date="2019-03" db="EMBL/GenBank/DDBJ databases">
        <title>Genomic Encyclopedia of Type Strains, Phase IV (KMG-IV): sequencing the most valuable type-strain genomes for metagenomic binning, comparative biology and taxonomic classification.</title>
        <authorList>
            <person name="Goeker M."/>
        </authorList>
    </citation>
    <scope>NUCLEOTIDE SEQUENCE [LARGE SCALE GENOMIC DNA]</scope>
    <source>
        <strain evidence="2 3">DSM 103426</strain>
    </source>
</reference>
<dbReference type="EMBL" id="BHEO01000008">
    <property type="protein sequence ID" value="GBU06102.1"/>
    <property type="molecule type" value="Genomic_DNA"/>
</dbReference>
<evidence type="ECO:0000313" key="3">
    <source>
        <dbReference type="Proteomes" id="UP000294613"/>
    </source>
</evidence>
<evidence type="ECO:0000313" key="4">
    <source>
        <dbReference type="Proteomes" id="UP000702954"/>
    </source>
</evidence>
<dbReference type="EMBL" id="SLZV01000051">
    <property type="protein sequence ID" value="TCS59783.1"/>
    <property type="molecule type" value="Genomic_DNA"/>
</dbReference>
<dbReference type="AlphaFoldDB" id="A0A4R3J4Q4"/>
<dbReference type="Proteomes" id="UP000702954">
    <property type="component" value="Unassembled WGS sequence"/>
</dbReference>
<keyword evidence="4" id="KW-1185">Reference proteome</keyword>
<sequence length="91" mass="10572">MKKKFRNEKGQLTVKLDEIGKLTQKTANSYYRVGRIYLNHMDDEEYVFIAKDEVVAHFQSFSGKNLFIPLDSLGTFLPYIASEGMELEFVE</sequence>
<dbReference type="RefSeq" id="WP_116442187.1">
    <property type="nucleotide sequence ID" value="NZ_BHEO01000008.1"/>
</dbReference>
<gene>
    <name evidence="2" type="ORF">EDD74_1512</name>
    <name evidence="1" type="ORF">FAEUMB_26430</name>
</gene>